<accession>A0A841C428</accession>
<organism evidence="2 3">
    <name type="scientific">Allocatelliglobosispora scoriae</name>
    <dbReference type="NCBI Taxonomy" id="643052"/>
    <lineage>
        <taxon>Bacteria</taxon>
        <taxon>Bacillati</taxon>
        <taxon>Actinomycetota</taxon>
        <taxon>Actinomycetes</taxon>
        <taxon>Micromonosporales</taxon>
        <taxon>Micromonosporaceae</taxon>
        <taxon>Allocatelliglobosispora</taxon>
    </lineage>
</organism>
<feature type="domain" description="N-acetyltransferase" evidence="1">
    <location>
        <begin position="115"/>
        <end position="250"/>
    </location>
</feature>
<comment type="caution">
    <text evidence="2">The sequence shown here is derived from an EMBL/GenBank/DDBJ whole genome shotgun (WGS) entry which is preliminary data.</text>
</comment>
<dbReference type="SUPFAM" id="SSF55729">
    <property type="entry name" value="Acyl-CoA N-acyltransferases (Nat)"/>
    <property type="match status" value="1"/>
</dbReference>
<name>A0A841C428_9ACTN</name>
<keyword evidence="2" id="KW-0687">Ribonucleoprotein</keyword>
<dbReference type="GO" id="GO:0016747">
    <property type="term" value="F:acyltransferase activity, transferring groups other than amino-acyl groups"/>
    <property type="evidence" value="ECO:0007669"/>
    <property type="project" value="InterPro"/>
</dbReference>
<dbReference type="EMBL" id="JACHMN010000003">
    <property type="protein sequence ID" value="MBB5873720.1"/>
    <property type="molecule type" value="Genomic_DNA"/>
</dbReference>
<dbReference type="InterPro" id="IPR000182">
    <property type="entry name" value="GNAT_dom"/>
</dbReference>
<dbReference type="Gene3D" id="3.40.630.30">
    <property type="match status" value="1"/>
</dbReference>
<keyword evidence="2" id="KW-0689">Ribosomal protein</keyword>
<keyword evidence="3" id="KW-1185">Reference proteome</keyword>
<dbReference type="InterPro" id="IPR016181">
    <property type="entry name" value="Acyl_CoA_acyltransferase"/>
</dbReference>
<dbReference type="Proteomes" id="UP000587527">
    <property type="component" value="Unassembled WGS sequence"/>
</dbReference>
<evidence type="ECO:0000259" key="1">
    <source>
        <dbReference type="PROSITE" id="PS51186"/>
    </source>
</evidence>
<dbReference type="RefSeq" id="WP_184845253.1">
    <property type="nucleotide sequence ID" value="NZ_JACHMN010000003.1"/>
</dbReference>
<dbReference type="AlphaFoldDB" id="A0A841C428"/>
<sequence>MDNNVQQSVVAILSRRPEVVETGPFVIGWDPTTDSRNVSYATPRPGAAVTADDVAALVAAFRAIDRIPRLEYVPGCCPELESLLLAAGFAIEARHTYLACTPATLAPLPVPDGFELIEPSTDEEHHGGLSVQNEAFGGEATATPADVERAARTQRNGGVVLAIRTTTGEYAAAGLASPPGAGLVEVAGIATAERFRRRGLAAALTAELAATAFRRGAQGAWLEAESPVAGRVYERVGFVPSGQRLYIALD</sequence>
<dbReference type="PROSITE" id="PS51186">
    <property type="entry name" value="GNAT"/>
    <property type="match status" value="1"/>
</dbReference>
<dbReference type="Pfam" id="PF00583">
    <property type="entry name" value="Acetyltransf_1"/>
    <property type="match status" value="1"/>
</dbReference>
<protein>
    <submittedName>
        <fullName evidence="2">Ribosomal protein S18 acetylase RimI-like enzyme</fullName>
    </submittedName>
</protein>
<gene>
    <name evidence="2" type="ORF">F4553_007154</name>
</gene>
<dbReference type="GO" id="GO:0005840">
    <property type="term" value="C:ribosome"/>
    <property type="evidence" value="ECO:0007669"/>
    <property type="project" value="UniProtKB-KW"/>
</dbReference>
<reference evidence="2 3" key="1">
    <citation type="submission" date="2020-08" db="EMBL/GenBank/DDBJ databases">
        <title>Sequencing the genomes of 1000 actinobacteria strains.</title>
        <authorList>
            <person name="Klenk H.-P."/>
        </authorList>
    </citation>
    <scope>NUCLEOTIDE SEQUENCE [LARGE SCALE GENOMIC DNA]</scope>
    <source>
        <strain evidence="2 3">DSM 45362</strain>
    </source>
</reference>
<proteinExistence type="predicted"/>
<evidence type="ECO:0000313" key="3">
    <source>
        <dbReference type="Proteomes" id="UP000587527"/>
    </source>
</evidence>
<evidence type="ECO:0000313" key="2">
    <source>
        <dbReference type="EMBL" id="MBB5873720.1"/>
    </source>
</evidence>